<comment type="caution">
    <text evidence="2">The sequence shown here is derived from an EMBL/GenBank/DDBJ whole genome shotgun (WGS) entry which is preliminary data.</text>
</comment>
<reference evidence="2 3" key="1">
    <citation type="submission" date="2020-08" db="EMBL/GenBank/DDBJ databases">
        <title>Sequencing the genomes of 1000 actinobacteria strains.</title>
        <authorList>
            <person name="Klenk H.-P."/>
        </authorList>
    </citation>
    <scope>NUCLEOTIDE SEQUENCE [LARGE SCALE GENOMIC DNA]</scope>
    <source>
        <strain evidence="2 3">DSM 28796</strain>
    </source>
</reference>
<dbReference type="Pfam" id="PF01168">
    <property type="entry name" value="Ala_racemase_N"/>
    <property type="match status" value="1"/>
</dbReference>
<dbReference type="Gene3D" id="3.20.20.10">
    <property type="entry name" value="Alanine racemase"/>
    <property type="match status" value="1"/>
</dbReference>
<dbReference type="EMBL" id="JACHLZ010000001">
    <property type="protein sequence ID" value="MBB5831725.1"/>
    <property type="molecule type" value="Genomic_DNA"/>
</dbReference>
<dbReference type="InterPro" id="IPR001608">
    <property type="entry name" value="Ala_racemase_N"/>
</dbReference>
<keyword evidence="3" id="KW-1185">Reference proteome</keyword>
<dbReference type="PANTHER" id="PTHR28004:SF2">
    <property type="entry name" value="D-SERINE DEHYDRATASE"/>
    <property type="match status" value="1"/>
</dbReference>
<dbReference type="GO" id="GO:0036088">
    <property type="term" value="P:D-serine catabolic process"/>
    <property type="evidence" value="ECO:0007669"/>
    <property type="project" value="TreeGrafter"/>
</dbReference>
<dbReference type="Proteomes" id="UP000588158">
    <property type="component" value="Unassembled WGS sequence"/>
</dbReference>
<evidence type="ECO:0000259" key="1">
    <source>
        <dbReference type="Pfam" id="PF01168"/>
    </source>
</evidence>
<dbReference type="InterPro" id="IPR029066">
    <property type="entry name" value="PLP-binding_barrel"/>
</dbReference>
<organism evidence="2 3">
    <name type="scientific">Brachybacterium aquaticum</name>
    <dbReference type="NCBI Taxonomy" id="1432564"/>
    <lineage>
        <taxon>Bacteria</taxon>
        <taxon>Bacillati</taxon>
        <taxon>Actinomycetota</taxon>
        <taxon>Actinomycetes</taxon>
        <taxon>Micrococcales</taxon>
        <taxon>Dermabacteraceae</taxon>
        <taxon>Brachybacterium</taxon>
    </lineage>
</organism>
<dbReference type="AlphaFoldDB" id="A0A841AEG3"/>
<proteinExistence type="predicted"/>
<gene>
    <name evidence="2" type="ORF">HNR70_001538</name>
</gene>
<protein>
    <submittedName>
        <fullName evidence="2">D-serine deaminase-like pyridoxal phosphate-dependent protein</fullName>
    </submittedName>
</protein>
<dbReference type="GO" id="GO:0008721">
    <property type="term" value="F:D-serine ammonia-lyase activity"/>
    <property type="evidence" value="ECO:0007669"/>
    <property type="project" value="TreeGrafter"/>
</dbReference>
<feature type="domain" description="Alanine racemase N-terminal" evidence="1">
    <location>
        <begin position="34"/>
        <end position="221"/>
    </location>
</feature>
<evidence type="ECO:0000313" key="2">
    <source>
        <dbReference type="EMBL" id="MBB5831725.1"/>
    </source>
</evidence>
<dbReference type="InterPro" id="IPR051466">
    <property type="entry name" value="D-amino_acid_metab_enzyme"/>
</dbReference>
<dbReference type="RefSeq" id="WP_312857609.1">
    <property type="nucleotide sequence ID" value="NZ_JACHLZ010000001.1"/>
</dbReference>
<evidence type="ECO:0000313" key="3">
    <source>
        <dbReference type="Proteomes" id="UP000588158"/>
    </source>
</evidence>
<name>A0A841AEG3_9MICO</name>
<dbReference type="SUPFAM" id="SSF51419">
    <property type="entry name" value="PLP-binding barrel"/>
    <property type="match status" value="1"/>
</dbReference>
<accession>A0A841AEG3</accession>
<sequence length="415" mass="43205">MTAPGAPRLARDLASLTALLEREGWAERPVAVLDLDALDANATDLERRAGGTGRAAGTALRIASKSLRVRALLDRVLARPGWAGILAYTLPEALWLVEHGARDVVVAYPTAERGALRRLAASPEALAAITLMVDETAHLDLILDATADLRPRPSGARIRLALELDVSYAPVPGVRFGALRSPLRSAAQARALAEQITARPDLQLVGMMAYEGHVAGVTDAARTPYGAAVRTMKRLAIPDIAARRAEAVAAVSEIVPLEFVNGGGTGSVSSTAAESAVTEIAAGSGLIGPGLFDRYRDFSPQPALHLGVSVVRRPAPQVATLLGGGWVASGVPGLDRLPTIDHPIGLAFAPQEAAGEVQTPVVGPAAEHLRVGDTVWLRHAKAGEPAEHVTHYVLVAGDAIVGTAPTYRGEGAAFL</sequence>
<dbReference type="PANTHER" id="PTHR28004">
    <property type="entry name" value="ZGC:162816-RELATED"/>
    <property type="match status" value="1"/>
</dbReference>